<evidence type="ECO:0008006" key="4">
    <source>
        <dbReference type="Google" id="ProtNLM"/>
    </source>
</evidence>
<dbReference type="InterPro" id="IPR004289">
    <property type="entry name" value="Herpes_UL92"/>
</dbReference>
<accession>A0A1W6DCN6</accession>
<sequence length="218" mass="25048">MEMAFPRKYDRVTGRILTHKNNQMCTTECSQMYNLHNPITFELGLGNVFVCMRCLTVHHCDMQTDCTIVNTHEGYVCAKTGLFYSGWMPTYADCFLEPICEPNIETVNVVVVLLSYVYSFLMENKERYAAIIDSIIKDGKFIKNVEDAVFYTFNAVFTNSTFNKIPLTTISRLFVQLIIGGHAKGTIYDSNVIRVSRRKREDSLLKKMRLEYGNALIL</sequence>
<dbReference type="EMBL" id="KY274503">
    <property type="protein sequence ID" value="ARK00660.1"/>
    <property type="molecule type" value="Genomic_DNA"/>
</dbReference>
<dbReference type="Pfam" id="PF03048">
    <property type="entry name" value="Herpes_UL92"/>
    <property type="match status" value="1"/>
</dbReference>
<dbReference type="EMBL" id="KY274487">
    <property type="protein sequence ID" value="ARJ98862.1"/>
    <property type="molecule type" value="Genomic_DNA"/>
</dbReference>
<name>A0A1W6DCN6_9BETA</name>
<evidence type="ECO:0000313" key="3">
    <source>
        <dbReference type="EMBL" id="ARM63288.2"/>
    </source>
</evidence>
<organism evidence="2">
    <name type="scientific">Human betaherpesvirus 6</name>
    <dbReference type="NCBI Taxonomy" id="10368"/>
    <lineage>
        <taxon>Viruses</taxon>
        <taxon>Duplodnaviria</taxon>
        <taxon>Heunggongvirae</taxon>
        <taxon>Peploviricota</taxon>
        <taxon>Herviviricetes</taxon>
        <taxon>Herpesvirales</taxon>
        <taxon>Orthoherpesviridae</taxon>
        <taxon>Betaherpesvirinae</taxon>
        <taxon>Roseolovirus</taxon>
    </lineage>
</organism>
<evidence type="ECO:0000313" key="1">
    <source>
        <dbReference type="EMBL" id="ARJ98862.1"/>
    </source>
</evidence>
<proteinExistence type="predicted"/>
<reference evidence="2" key="1">
    <citation type="journal article" date="2018" name="BMC Genomics">
        <title>Comparative genomic, transcriptomic, and proteomic reannotation of human herpesvirus 6.</title>
        <authorList>
            <person name="Greninger A.L."/>
            <person name="Knudsen G.M."/>
            <person name="Roychoudhury P."/>
            <person name="Hanson D.J."/>
            <person name="Sedlak R.H."/>
            <person name="Xie H."/>
            <person name="Guan J."/>
            <person name="Nguyen T."/>
            <person name="Peddu V."/>
            <person name="Boeckh M."/>
            <person name="Huang M.L."/>
            <person name="Cook L."/>
            <person name="Depledge D.P."/>
            <person name="Zerr D.M."/>
            <person name="Koelle D.M."/>
            <person name="Gantt S."/>
            <person name="Yoshikawa T."/>
            <person name="Caserta M."/>
            <person name="Hill J.A."/>
            <person name="Jerome K.R."/>
        </authorList>
    </citation>
    <scope>NUCLEOTIDE SEQUENCE</scope>
    <source>
        <strain evidence="1">Japan-a2</strain>
        <strain evidence="2">Japan-b9</strain>
        <strain evidence="3">NY-319</strain>
    </source>
</reference>
<protein>
    <recommendedName>
        <fullName evidence="4">U63</fullName>
    </recommendedName>
</protein>
<accession>A0A1W6JAQ2</accession>
<evidence type="ECO:0000313" key="2">
    <source>
        <dbReference type="EMBL" id="ARK00660.1"/>
    </source>
</evidence>
<dbReference type="EMBL" id="KY290203">
    <property type="protein sequence ID" value="ARM63288.2"/>
    <property type="molecule type" value="Genomic_DNA"/>
</dbReference>